<dbReference type="InterPro" id="IPR029787">
    <property type="entry name" value="Nucleotide_cyclase"/>
</dbReference>
<dbReference type="PROSITE" id="PS50883">
    <property type="entry name" value="EAL"/>
    <property type="match status" value="1"/>
</dbReference>
<feature type="coiled-coil region" evidence="1">
    <location>
        <begin position="209"/>
        <end position="236"/>
    </location>
</feature>
<dbReference type="AlphaFoldDB" id="A0A6L9MCG0"/>
<dbReference type="SMART" id="SM00091">
    <property type="entry name" value="PAS"/>
    <property type="match status" value="1"/>
</dbReference>
<dbReference type="SUPFAM" id="SSF55785">
    <property type="entry name" value="PYP-like sensor domain (PAS domain)"/>
    <property type="match status" value="1"/>
</dbReference>
<keyword evidence="3" id="KW-0472">Membrane</keyword>
<organism evidence="7 8">
    <name type="scientific">Aurantimonas aggregata</name>
    <dbReference type="NCBI Taxonomy" id="2047720"/>
    <lineage>
        <taxon>Bacteria</taxon>
        <taxon>Pseudomonadati</taxon>
        <taxon>Pseudomonadota</taxon>
        <taxon>Alphaproteobacteria</taxon>
        <taxon>Hyphomicrobiales</taxon>
        <taxon>Aurantimonadaceae</taxon>
        <taxon>Aurantimonas</taxon>
    </lineage>
</organism>
<dbReference type="NCBIfam" id="TIGR00254">
    <property type="entry name" value="GGDEF"/>
    <property type="match status" value="1"/>
</dbReference>
<dbReference type="InterPro" id="IPR052155">
    <property type="entry name" value="Biofilm_reg_signaling"/>
</dbReference>
<dbReference type="Pfam" id="PF12860">
    <property type="entry name" value="PAS_7"/>
    <property type="match status" value="1"/>
</dbReference>
<dbReference type="InterPro" id="IPR043128">
    <property type="entry name" value="Rev_trsase/Diguanyl_cyclase"/>
</dbReference>
<dbReference type="Proteomes" id="UP000476332">
    <property type="component" value="Unassembled WGS sequence"/>
</dbReference>
<keyword evidence="1" id="KW-0175">Coiled coil</keyword>
<dbReference type="InterPro" id="IPR035919">
    <property type="entry name" value="EAL_sf"/>
</dbReference>
<evidence type="ECO:0000256" key="1">
    <source>
        <dbReference type="SAM" id="Coils"/>
    </source>
</evidence>
<feature type="domain" description="EAL" evidence="5">
    <location>
        <begin position="530"/>
        <end position="780"/>
    </location>
</feature>
<evidence type="ECO:0000259" key="6">
    <source>
        <dbReference type="PROSITE" id="PS50887"/>
    </source>
</evidence>
<dbReference type="InterPro" id="IPR001633">
    <property type="entry name" value="EAL_dom"/>
</dbReference>
<feature type="transmembrane region" description="Helical" evidence="3">
    <location>
        <begin position="183"/>
        <end position="203"/>
    </location>
</feature>
<dbReference type="SMART" id="SM00052">
    <property type="entry name" value="EAL"/>
    <property type="match status" value="1"/>
</dbReference>
<dbReference type="SUPFAM" id="SSF141868">
    <property type="entry name" value="EAL domain-like"/>
    <property type="match status" value="1"/>
</dbReference>
<keyword evidence="3" id="KW-1133">Transmembrane helix</keyword>
<dbReference type="EMBL" id="JAAAMJ010000001">
    <property type="protein sequence ID" value="NDV85504.1"/>
    <property type="molecule type" value="Genomic_DNA"/>
</dbReference>
<evidence type="ECO:0000259" key="4">
    <source>
        <dbReference type="PROSITE" id="PS50112"/>
    </source>
</evidence>
<keyword evidence="3" id="KW-0812">Transmembrane</keyword>
<dbReference type="PANTHER" id="PTHR44757">
    <property type="entry name" value="DIGUANYLATE CYCLASE DGCP"/>
    <property type="match status" value="1"/>
</dbReference>
<dbReference type="Pfam" id="PF00990">
    <property type="entry name" value="GGDEF"/>
    <property type="match status" value="1"/>
</dbReference>
<dbReference type="Gene3D" id="3.30.450.20">
    <property type="entry name" value="PAS domain"/>
    <property type="match status" value="1"/>
</dbReference>
<feature type="domain" description="PAS" evidence="4">
    <location>
        <begin position="233"/>
        <end position="277"/>
    </location>
</feature>
<dbReference type="PROSITE" id="PS50887">
    <property type="entry name" value="GGDEF"/>
    <property type="match status" value="1"/>
</dbReference>
<dbReference type="CDD" id="cd01949">
    <property type="entry name" value="GGDEF"/>
    <property type="match status" value="1"/>
</dbReference>
<dbReference type="InterPro" id="IPR000014">
    <property type="entry name" value="PAS"/>
</dbReference>
<dbReference type="InterPro" id="IPR000160">
    <property type="entry name" value="GGDEF_dom"/>
</dbReference>
<accession>A0A6L9MCG0</accession>
<dbReference type="InterPro" id="IPR035965">
    <property type="entry name" value="PAS-like_dom_sf"/>
</dbReference>
<evidence type="ECO:0000313" key="8">
    <source>
        <dbReference type="Proteomes" id="UP000476332"/>
    </source>
</evidence>
<evidence type="ECO:0000256" key="3">
    <source>
        <dbReference type="SAM" id="Phobius"/>
    </source>
</evidence>
<dbReference type="SMART" id="SM00267">
    <property type="entry name" value="GGDEF"/>
    <property type="match status" value="1"/>
</dbReference>
<dbReference type="CDD" id="cd01948">
    <property type="entry name" value="EAL"/>
    <property type="match status" value="1"/>
</dbReference>
<reference evidence="7 8" key="1">
    <citation type="submission" date="2020-01" db="EMBL/GenBank/DDBJ databases">
        <title>Genomes of bacteria type strains.</title>
        <authorList>
            <person name="Chen J."/>
            <person name="Zhu S."/>
            <person name="Chen J."/>
        </authorList>
    </citation>
    <scope>NUCLEOTIDE SEQUENCE [LARGE SCALE GENOMIC DNA]</scope>
    <source>
        <strain evidence="7 8">KCTC 52919</strain>
    </source>
</reference>
<feature type="domain" description="GGDEF" evidence="6">
    <location>
        <begin position="388"/>
        <end position="521"/>
    </location>
</feature>
<protein>
    <submittedName>
        <fullName evidence="7">EAL domain-containing protein</fullName>
    </submittedName>
</protein>
<dbReference type="PANTHER" id="PTHR44757:SF2">
    <property type="entry name" value="BIOFILM ARCHITECTURE MAINTENANCE PROTEIN MBAA"/>
    <property type="match status" value="1"/>
</dbReference>
<dbReference type="Gene3D" id="3.20.20.450">
    <property type="entry name" value="EAL domain"/>
    <property type="match status" value="1"/>
</dbReference>
<sequence length="799" mass="86774">MSLRTLKWCLAATVCCFAAATIYLSYVIVERQTALHNVSRYNAAWTVSQGVSEFMRLEHRLAAYALPGRNVSTDELRLRLDIMFSRLDLFESESESVGHERSLRHFIESDPSHAATIGNLREALQAVEVLIANPPVTVADATAALAILEPLDAQLTALAAKAASHGASLAGEDQTALQRLHGLFTALAVGLILCGVALIVLLLSQNGLLTRAQDRLRNLADRLQATTRSLQAQNERFDAALENMSQALCTFDRGGRLAVFNERFAALTGLPEDELSGATTEEIIERSAVGAYPTAFQQISTRQRPLVKQKRGALFTQELEDGRAFSVSHEPLPDGGWLATYEDISERRRAEARIAHMAHHDPLTDLPNRTLFQERLDASLARSQGEEGRTAVFLLDLDGFKDVNDTLGHHAGDELLKVVAKRLQSSTGAKRMAARIGGDEFAVLDETADGAEANLEFARRLIAFLSCPYAFEGKQIDIGVSVGIADHAEETGHPDDLLKRADLALYQAKADGKGRARLFEPAMDAHLLVRKAFEADLRAALQRGEISVHYQPLLDTATRSICGYEALMRWQHPTRGWVSPAEFIPVAEDTGLIDALGEWVMRHALQEAAGWPDHFTVAVNLSAVQFRGATLSRMVMSALAAAGISPGRLHLEITESVLLAASEQTLSTLHQLKELGVRIAMDDFGTGYSSLSYLRCFPFDTIKIDQSFVRDLSTGPEALSVVQLIISLGASLGMETTAEGVETEAQYACLQALGCTHMQGYLFGRPKPASELGHVGAGMPQDGTPDSGPSQTLLAGQGH</sequence>
<feature type="region of interest" description="Disordered" evidence="2">
    <location>
        <begin position="772"/>
        <end position="799"/>
    </location>
</feature>
<dbReference type="PROSITE" id="PS50112">
    <property type="entry name" value="PAS"/>
    <property type="match status" value="1"/>
</dbReference>
<dbReference type="Pfam" id="PF00563">
    <property type="entry name" value="EAL"/>
    <property type="match status" value="1"/>
</dbReference>
<evidence type="ECO:0000259" key="5">
    <source>
        <dbReference type="PROSITE" id="PS50883"/>
    </source>
</evidence>
<evidence type="ECO:0000256" key="2">
    <source>
        <dbReference type="SAM" id="MobiDB-lite"/>
    </source>
</evidence>
<evidence type="ECO:0000313" key="7">
    <source>
        <dbReference type="EMBL" id="NDV85504.1"/>
    </source>
</evidence>
<keyword evidence="8" id="KW-1185">Reference proteome</keyword>
<dbReference type="SUPFAM" id="SSF55073">
    <property type="entry name" value="Nucleotide cyclase"/>
    <property type="match status" value="1"/>
</dbReference>
<dbReference type="NCBIfam" id="TIGR00229">
    <property type="entry name" value="sensory_box"/>
    <property type="match status" value="1"/>
</dbReference>
<gene>
    <name evidence="7" type="ORF">GTW51_02205</name>
</gene>
<name>A0A6L9MCG0_9HYPH</name>
<feature type="compositionally biased region" description="Polar residues" evidence="2">
    <location>
        <begin position="787"/>
        <end position="799"/>
    </location>
</feature>
<comment type="caution">
    <text evidence="7">The sequence shown here is derived from an EMBL/GenBank/DDBJ whole genome shotgun (WGS) entry which is preliminary data.</text>
</comment>
<dbReference type="RefSeq" id="WP_163042225.1">
    <property type="nucleotide sequence ID" value="NZ_JAAAMJ010000001.1"/>
</dbReference>
<dbReference type="Gene3D" id="3.30.70.270">
    <property type="match status" value="1"/>
</dbReference>
<proteinExistence type="predicted"/>